<comment type="caution">
    <text evidence="2">The sequence shown here is derived from an EMBL/GenBank/DDBJ whole genome shotgun (WGS) entry which is preliminary data.</text>
</comment>
<reference evidence="2 3" key="1">
    <citation type="submission" date="2019-10" db="EMBL/GenBank/DDBJ databases">
        <title>Assembly and Annotation for the nematode Trichostrongylus colubriformis.</title>
        <authorList>
            <person name="Martin J."/>
        </authorList>
    </citation>
    <scope>NUCLEOTIDE SEQUENCE [LARGE SCALE GENOMIC DNA]</scope>
    <source>
        <strain evidence="2">G859</strain>
        <tissue evidence="2">Whole worm</tissue>
    </source>
</reference>
<protein>
    <recommendedName>
        <fullName evidence="4">Nucleoporin GLE1</fullName>
    </recommendedName>
</protein>
<dbReference type="Proteomes" id="UP001331761">
    <property type="component" value="Unassembled WGS sequence"/>
</dbReference>
<evidence type="ECO:0000313" key="3">
    <source>
        <dbReference type="Proteomes" id="UP001331761"/>
    </source>
</evidence>
<evidence type="ECO:0008006" key="4">
    <source>
        <dbReference type="Google" id="ProtNLM"/>
    </source>
</evidence>
<dbReference type="AlphaFoldDB" id="A0AAN8EYH5"/>
<proteinExistence type="predicted"/>
<organism evidence="2 3">
    <name type="scientific">Trichostrongylus colubriformis</name>
    <name type="common">Black scour worm</name>
    <dbReference type="NCBI Taxonomy" id="6319"/>
    <lineage>
        <taxon>Eukaryota</taxon>
        <taxon>Metazoa</taxon>
        <taxon>Ecdysozoa</taxon>
        <taxon>Nematoda</taxon>
        <taxon>Chromadorea</taxon>
        <taxon>Rhabditida</taxon>
        <taxon>Rhabditina</taxon>
        <taxon>Rhabditomorpha</taxon>
        <taxon>Strongyloidea</taxon>
        <taxon>Trichostrongylidae</taxon>
        <taxon>Trichostrongylus</taxon>
    </lineage>
</organism>
<evidence type="ECO:0000256" key="1">
    <source>
        <dbReference type="SAM" id="MobiDB-lite"/>
    </source>
</evidence>
<sequence>MPTLGITDDDCLGDGSYEGHEDLLFKKMQFQTVIPLEKIRSVAVHTLISGKLRESSANLRHKESRCQSRYIDDIWKSNPTASVEAPQPPHVKEAEAAEEMANYYIRNAFAHSRQVHDGGPINQPSGSVPRLGFTSLPSTLCPSQPPMQPNSQASETGLPAPSVRKDAVTAQGLLRNGNVPTGGPSIISSTPMSRDVSLLTSSSANEKSFSFLDSPVAAASVNEAISKMNHLDTYNGSRPSFGLGTLTSTPFAFVKKAGAQFPSSGSEKSNIDPSDHAVISQKLQDAEEPVKSKESIECRGQKHDAAGASRSFEEFYLAEMKLAEEYDKAKKRVEENKEQKALRALTKRTIVEKVTVGSKKTASMQEIASVSGFLCMLLNGKEVLGYGDKKLQLPEGDFTCYGFIITIESYMGVVERDPSLALVISRILTLICGNVQNFEAVLLGKILRTSQLISLNEEKCKAYAKHLTEIEDRRFALIPETSYIKLFIHLHIIGSASQRMNHFTIKNLWRYVKFVTDESSRTMATAAILLGLIENGSNHLKMVDPKKWSLVLDKISNTLIPRLEAEVEEDTLRRDIGEDTIVSSLRHAVLRRRSSG</sequence>
<accession>A0AAN8EYH5</accession>
<dbReference type="EMBL" id="WIXE01022916">
    <property type="protein sequence ID" value="KAK5966980.1"/>
    <property type="molecule type" value="Genomic_DNA"/>
</dbReference>
<keyword evidence="3" id="KW-1185">Reference proteome</keyword>
<gene>
    <name evidence="2" type="ORF">GCK32_003231</name>
</gene>
<feature type="region of interest" description="Disordered" evidence="1">
    <location>
        <begin position="115"/>
        <end position="161"/>
    </location>
</feature>
<name>A0AAN8EYH5_TRICO</name>
<evidence type="ECO:0000313" key="2">
    <source>
        <dbReference type="EMBL" id="KAK5966980.1"/>
    </source>
</evidence>